<dbReference type="EMBL" id="FNBS01000079">
    <property type="protein sequence ID" value="SDG47644.1"/>
    <property type="molecule type" value="Genomic_DNA"/>
</dbReference>
<evidence type="ECO:0000259" key="1">
    <source>
        <dbReference type="Pfam" id="PF00496"/>
    </source>
</evidence>
<dbReference type="InterPro" id="IPR000914">
    <property type="entry name" value="SBP_5_dom"/>
</dbReference>
<accession>A0A1G7UJF3</accession>
<dbReference type="RefSeq" id="WP_280137022.1">
    <property type="nucleotide sequence ID" value="NZ_FNBS01000079.1"/>
</dbReference>
<dbReference type="FunFam" id="3.10.105.10:FF:000001">
    <property type="entry name" value="Oligopeptide ABC transporter, oligopeptide-binding protein"/>
    <property type="match status" value="1"/>
</dbReference>
<dbReference type="Proteomes" id="UP000183404">
    <property type="component" value="Unassembled WGS sequence"/>
</dbReference>
<evidence type="ECO:0000313" key="2">
    <source>
        <dbReference type="EMBL" id="SDG47644.1"/>
    </source>
</evidence>
<feature type="domain" description="Solute-binding protein family 5" evidence="1">
    <location>
        <begin position="28"/>
        <end position="206"/>
    </location>
</feature>
<sequence length="289" mass="33332">MSLVFFHSKNPTIILHYVITVTGDYVEKYKDKLQIYPNGFTYFLAFNTKNPVFKNANIRKAFGLSLDRKQLTENILKDGSIPAYGFVPYGIPGKNGEFRKEVGDLFKEDVAQAKELLAKGMKELGITTLPKIVLLADDTDVAKRESQAIQEFWRKNLGVNVELQNVPFKIRLQMYSQGQFDVILTRWGADYNDPMTFMDLWVTETSGEPNRVFYSNPEYDRLIAEAKSTNNNEIRMENMKKAEEILMEDMPISPLFFSATAYVQQDYVKGIVRHAVGVDNDWKWTYIEK</sequence>
<gene>
    <name evidence="2" type="ORF">SAMN04244560_02420</name>
</gene>
<dbReference type="InterPro" id="IPR039424">
    <property type="entry name" value="SBP_5"/>
</dbReference>
<evidence type="ECO:0000313" key="3">
    <source>
        <dbReference type="Proteomes" id="UP000183404"/>
    </source>
</evidence>
<dbReference type="GO" id="GO:1904680">
    <property type="term" value="F:peptide transmembrane transporter activity"/>
    <property type="evidence" value="ECO:0007669"/>
    <property type="project" value="TreeGrafter"/>
</dbReference>
<dbReference type="SUPFAM" id="SSF53850">
    <property type="entry name" value="Periplasmic binding protein-like II"/>
    <property type="match status" value="1"/>
</dbReference>
<dbReference type="Gene3D" id="3.10.105.10">
    <property type="entry name" value="Dipeptide-binding Protein, Domain 3"/>
    <property type="match status" value="1"/>
</dbReference>
<name>A0A1G7UJF3_THETY</name>
<protein>
    <submittedName>
        <fullName evidence="2">Extracellular solute-binding protein, family 5 Middle</fullName>
    </submittedName>
</protein>
<dbReference type="AlphaFoldDB" id="A0A1G7UJF3"/>
<dbReference type="PANTHER" id="PTHR30290:SF79">
    <property type="entry name" value="DIPEPTIDE-BINDING PROTEIN DPPE"/>
    <property type="match status" value="1"/>
</dbReference>
<proteinExistence type="predicted"/>
<dbReference type="Pfam" id="PF00496">
    <property type="entry name" value="SBP_bac_5"/>
    <property type="match status" value="1"/>
</dbReference>
<dbReference type="CDD" id="cd08504">
    <property type="entry name" value="PBP2_OppA"/>
    <property type="match status" value="1"/>
</dbReference>
<dbReference type="GO" id="GO:0015833">
    <property type="term" value="P:peptide transport"/>
    <property type="evidence" value="ECO:0007669"/>
    <property type="project" value="TreeGrafter"/>
</dbReference>
<dbReference type="Gene3D" id="3.40.190.10">
    <property type="entry name" value="Periplasmic binding protein-like II"/>
    <property type="match status" value="1"/>
</dbReference>
<dbReference type="PANTHER" id="PTHR30290">
    <property type="entry name" value="PERIPLASMIC BINDING COMPONENT OF ABC TRANSPORTER"/>
    <property type="match status" value="1"/>
</dbReference>
<organism evidence="2 3">
    <name type="scientific">Thermoanaerobacter thermohydrosulfuricus</name>
    <name type="common">Clostridium thermohydrosulfuricum</name>
    <dbReference type="NCBI Taxonomy" id="1516"/>
    <lineage>
        <taxon>Bacteria</taxon>
        <taxon>Bacillati</taxon>
        <taxon>Bacillota</taxon>
        <taxon>Clostridia</taxon>
        <taxon>Thermoanaerobacterales</taxon>
        <taxon>Thermoanaerobacteraceae</taxon>
        <taxon>Thermoanaerobacter</taxon>
    </lineage>
</organism>
<reference evidence="2 3" key="1">
    <citation type="submission" date="2016-10" db="EMBL/GenBank/DDBJ databases">
        <authorList>
            <person name="de Groot N.N."/>
        </authorList>
    </citation>
    <scope>NUCLEOTIDE SEQUENCE [LARGE SCALE GENOMIC DNA]</scope>
    <source>
        <strain evidence="2 3">DSM 569</strain>
    </source>
</reference>